<keyword evidence="3" id="KW-1185">Reference proteome</keyword>
<comment type="caution">
    <text evidence="2">The sequence shown here is derived from an EMBL/GenBank/DDBJ whole genome shotgun (WGS) entry which is preliminary data.</text>
</comment>
<dbReference type="RefSeq" id="WP_203896693.1">
    <property type="nucleotide sequence ID" value="NZ_BONA01000127.1"/>
</dbReference>
<dbReference type="EMBL" id="QGGR01000063">
    <property type="protein sequence ID" value="PWK26460.1"/>
    <property type="molecule type" value="Genomic_DNA"/>
</dbReference>
<sequence>MSVLESILSSSTPTPRTRVQVLTGESSDPARRGDKTVVAFSDCRYRCADFATLVACVDAIKDSDDKLRARPEDLMLWDWDNTYVEFDHPDTPGVGGGTVYLGVAWYDQEFFTERGGAGFSRMHQKVYQMIGIPEEAITIQHYLCAEVAEFQAAEQAPNSPAALMAGVTI</sequence>
<dbReference type="AlphaFoldDB" id="A0A316ETG1"/>
<accession>A0A316ETG1</accession>
<evidence type="ECO:0000256" key="1">
    <source>
        <dbReference type="SAM" id="MobiDB-lite"/>
    </source>
</evidence>
<feature type="compositionally biased region" description="Polar residues" evidence="1">
    <location>
        <begin position="8"/>
        <end position="17"/>
    </location>
</feature>
<evidence type="ECO:0000313" key="3">
    <source>
        <dbReference type="Proteomes" id="UP000245697"/>
    </source>
</evidence>
<reference evidence="2 3" key="1">
    <citation type="submission" date="2018-05" db="EMBL/GenBank/DDBJ databases">
        <title>Genomic Encyclopedia of Archaeal and Bacterial Type Strains, Phase II (KMG-II): from individual species to whole genera.</title>
        <authorList>
            <person name="Goeker M."/>
        </authorList>
    </citation>
    <scope>NUCLEOTIDE SEQUENCE [LARGE SCALE GENOMIC DNA]</scope>
    <source>
        <strain evidence="2 3">DSM 45184</strain>
    </source>
</reference>
<proteinExistence type="predicted"/>
<protein>
    <submittedName>
        <fullName evidence="2">Uncharacterized protein</fullName>
    </submittedName>
</protein>
<dbReference type="Proteomes" id="UP000245697">
    <property type="component" value="Unassembled WGS sequence"/>
</dbReference>
<feature type="region of interest" description="Disordered" evidence="1">
    <location>
        <begin position="8"/>
        <end position="32"/>
    </location>
</feature>
<evidence type="ECO:0000313" key="2">
    <source>
        <dbReference type="EMBL" id="PWK26460.1"/>
    </source>
</evidence>
<name>A0A316ETG1_9ACTN</name>
<organism evidence="2 3">
    <name type="scientific">Actinoplanes xinjiangensis</name>
    <dbReference type="NCBI Taxonomy" id="512350"/>
    <lineage>
        <taxon>Bacteria</taxon>
        <taxon>Bacillati</taxon>
        <taxon>Actinomycetota</taxon>
        <taxon>Actinomycetes</taxon>
        <taxon>Micromonosporales</taxon>
        <taxon>Micromonosporaceae</taxon>
        <taxon>Actinoplanes</taxon>
    </lineage>
</organism>
<gene>
    <name evidence="2" type="ORF">BC793_1638</name>
</gene>